<protein>
    <submittedName>
        <fullName evidence="2">Uncharacterized protein</fullName>
    </submittedName>
</protein>
<feature type="signal peptide" evidence="1">
    <location>
        <begin position="1"/>
        <end position="18"/>
    </location>
</feature>
<dbReference type="Proteomes" id="UP000822688">
    <property type="component" value="Chromosome 2"/>
</dbReference>
<name>A0A8T0IRR4_CERPU</name>
<feature type="chain" id="PRO_5035902394" evidence="1">
    <location>
        <begin position="19"/>
        <end position="53"/>
    </location>
</feature>
<sequence>MLPLLAFLCKHLFDLLSASFNVCGYLFDALLSHCDQDCRSMHIRSRSFEPLES</sequence>
<evidence type="ECO:0000256" key="1">
    <source>
        <dbReference type="SAM" id="SignalP"/>
    </source>
</evidence>
<proteinExistence type="predicted"/>
<keyword evidence="3" id="KW-1185">Reference proteome</keyword>
<dbReference type="AlphaFoldDB" id="A0A8T0IRR4"/>
<dbReference type="EMBL" id="CM026422">
    <property type="protein sequence ID" value="KAG0585719.1"/>
    <property type="molecule type" value="Genomic_DNA"/>
</dbReference>
<accession>A0A8T0IRR4</accession>
<evidence type="ECO:0000313" key="3">
    <source>
        <dbReference type="Proteomes" id="UP000822688"/>
    </source>
</evidence>
<evidence type="ECO:0000313" key="2">
    <source>
        <dbReference type="EMBL" id="KAG0585719.1"/>
    </source>
</evidence>
<keyword evidence="1" id="KW-0732">Signal</keyword>
<comment type="caution">
    <text evidence="2">The sequence shown here is derived from an EMBL/GenBank/DDBJ whole genome shotgun (WGS) entry which is preliminary data.</text>
</comment>
<organism evidence="2 3">
    <name type="scientific">Ceratodon purpureus</name>
    <name type="common">Fire moss</name>
    <name type="synonym">Dicranum purpureum</name>
    <dbReference type="NCBI Taxonomy" id="3225"/>
    <lineage>
        <taxon>Eukaryota</taxon>
        <taxon>Viridiplantae</taxon>
        <taxon>Streptophyta</taxon>
        <taxon>Embryophyta</taxon>
        <taxon>Bryophyta</taxon>
        <taxon>Bryophytina</taxon>
        <taxon>Bryopsida</taxon>
        <taxon>Dicranidae</taxon>
        <taxon>Pseudoditrichales</taxon>
        <taxon>Ditrichaceae</taxon>
        <taxon>Ceratodon</taxon>
    </lineage>
</organism>
<reference evidence="2" key="1">
    <citation type="submission" date="2020-06" db="EMBL/GenBank/DDBJ databases">
        <title>WGS assembly of Ceratodon purpureus strain R40.</title>
        <authorList>
            <person name="Carey S.B."/>
            <person name="Jenkins J."/>
            <person name="Shu S."/>
            <person name="Lovell J.T."/>
            <person name="Sreedasyam A."/>
            <person name="Maumus F."/>
            <person name="Tiley G.P."/>
            <person name="Fernandez-Pozo N."/>
            <person name="Barry K."/>
            <person name="Chen C."/>
            <person name="Wang M."/>
            <person name="Lipzen A."/>
            <person name="Daum C."/>
            <person name="Saski C.A."/>
            <person name="Payton A.C."/>
            <person name="Mcbreen J.C."/>
            <person name="Conrad R.E."/>
            <person name="Kollar L.M."/>
            <person name="Olsson S."/>
            <person name="Huttunen S."/>
            <person name="Landis J.B."/>
            <person name="Wickett N.J."/>
            <person name="Johnson M.G."/>
            <person name="Rensing S.A."/>
            <person name="Grimwood J."/>
            <person name="Schmutz J."/>
            <person name="Mcdaniel S.F."/>
        </authorList>
    </citation>
    <scope>NUCLEOTIDE SEQUENCE</scope>
    <source>
        <strain evidence="2">R40</strain>
    </source>
</reference>
<gene>
    <name evidence="2" type="ORF">KC19_2G032700</name>
</gene>